<comment type="function">
    <text evidence="12">Cytosolic metallopeptidase that catalyzes the removal of unsubstituted N-terminal hydrophobic amino acids from various peptides. The presence of Zn(2+) ions is essential for the peptidase activity, and the association with other cofactors can modulate the substrate spectificity of the enzyme. For instance, in the presence of Mn(2+), it displays a specific Cys-Gly hydrolyzing activity of Cys-Gly-S-conjugates. Involved in the metabolism of glutathione and in the degradation of glutathione S-conjugates, which may play a role in the control of the cell redox status.</text>
</comment>
<dbReference type="SUPFAM" id="SSF52949">
    <property type="entry name" value="Macro domain-like"/>
    <property type="match status" value="1"/>
</dbReference>
<keyword evidence="18" id="KW-1185">Reference proteome</keyword>
<evidence type="ECO:0000256" key="8">
    <source>
        <dbReference type="ARBA" id="ARBA00029605"/>
    </source>
</evidence>
<dbReference type="Pfam" id="PF00883">
    <property type="entry name" value="Peptidase_M17"/>
    <property type="match status" value="1"/>
</dbReference>
<accession>A0ABQ7R6U3</accession>
<evidence type="ECO:0000313" key="18">
    <source>
        <dbReference type="Proteomes" id="UP000823941"/>
    </source>
</evidence>
<dbReference type="SUPFAM" id="SSF53187">
    <property type="entry name" value="Zn-dependent exopeptidases"/>
    <property type="match status" value="1"/>
</dbReference>
<evidence type="ECO:0000256" key="11">
    <source>
        <dbReference type="ARBA" id="ARBA00031564"/>
    </source>
</evidence>
<dbReference type="Pfam" id="PF02789">
    <property type="entry name" value="Peptidase_M17_N"/>
    <property type="match status" value="1"/>
</dbReference>
<evidence type="ECO:0000256" key="14">
    <source>
        <dbReference type="ARBA" id="ARBA00049107"/>
    </source>
</evidence>
<sequence length="535" mass="57643">MFSVVQRAVRGWRRGARGVAQFRVNRSDCCEQRPPRRVHDPHACAPRDAGLVLGVYRNDALPAAAATALTAAARAYDCRVRGKLGKLLKLASAPGPGEARVFYDVDPEHAFVAVAGLGSECVAPGGHEGRDEAAEAARVAAAAGVRALLPLRPRELRVESFGRAEAAAEGAALAAWRFDEYRSAPRVPPPALRLHDDCDELGWRSGRLKAEAQNLARHLQEMPANLLNPTEFAKICVELLCELDINVEVRTAGWAAARDMGGLASLGRSSVQPPLYVEASYYGAGAGERPVVLVGKGVTFNSGSLALKSREELRHMRGDMAGAAAAVGALRAAARLRLPLNLRAILPLCEVMPNGRSPRSGDVVRAGDGCSVRLRQPSRESRLLLADSLVHARSYWPRCIVDVGTMSQELAATLGGAACGCYCNSERLFALLEAAGAATGDRLWRMPLWGYYAARVRDTSTADLASSARHRYGDSPHCAAYLRQFVCDSAWAHLDIHNVAYTRGADCVYLPRGMTGRPTRTLIQLLYNLIADPKL</sequence>
<evidence type="ECO:0000256" key="5">
    <source>
        <dbReference type="ARBA" id="ARBA00022801"/>
    </source>
</evidence>
<comment type="catalytic activity">
    <reaction evidence="13">
        <text>S-benzyl-L-cysteinylglycine + H2O = S-benzyl-L-cysteine + glycine</text>
        <dbReference type="Rhea" id="RHEA:62568"/>
        <dbReference type="ChEBI" id="CHEBI:15377"/>
        <dbReference type="ChEBI" id="CHEBI:57305"/>
        <dbReference type="ChEBI" id="CHEBI:145802"/>
        <dbReference type="ChEBI" id="CHEBI:145803"/>
    </reaction>
    <physiologicalReaction direction="left-to-right" evidence="13">
        <dbReference type="Rhea" id="RHEA:62569"/>
    </physiologicalReaction>
</comment>
<comment type="caution">
    <text evidence="17">The sequence shown here is derived from an EMBL/GenBank/DDBJ whole genome shotgun (WGS) entry which is preliminary data.</text>
</comment>
<keyword evidence="5" id="KW-0378">Hydrolase</keyword>
<comment type="catalytic activity">
    <reaction evidence="14">
        <text>L-cysteinylglycine + H2O = L-cysteine + glycine</text>
        <dbReference type="Rhea" id="RHEA:28783"/>
        <dbReference type="ChEBI" id="CHEBI:15377"/>
        <dbReference type="ChEBI" id="CHEBI:35235"/>
        <dbReference type="ChEBI" id="CHEBI:57305"/>
        <dbReference type="ChEBI" id="CHEBI:61694"/>
    </reaction>
    <physiologicalReaction direction="left-to-right" evidence="14">
        <dbReference type="Rhea" id="RHEA:28784"/>
    </physiologicalReaction>
</comment>
<evidence type="ECO:0000256" key="12">
    <source>
        <dbReference type="ARBA" id="ARBA00045966"/>
    </source>
</evidence>
<comment type="similarity">
    <text evidence="1">Belongs to the peptidase M17 family.</text>
</comment>
<dbReference type="EC" id="3.4.13.23" evidence="7"/>
<feature type="domain" description="Peptidase M17 leucyl aminopeptidase N-terminal" evidence="16">
    <location>
        <begin position="52"/>
        <end position="184"/>
    </location>
</feature>
<evidence type="ECO:0000259" key="16">
    <source>
        <dbReference type="Pfam" id="PF02789"/>
    </source>
</evidence>
<dbReference type="InterPro" id="IPR000819">
    <property type="entry name" value="Peptidase_M17_C"/>
</dbReference>
<evidence type="ECO:0000256" key="3">
    <source>
        <dbReference type="ARBA" id="ARBA00022438"/>
    </source>
</evidence>
<comment type="catalytic activity">
    <reaction evidence="6">
        <text>an S-substituted L-cysteinylglycine + H2O = an S-substituted L-cysteine + glycine</text>
        <dbReference type="Rhea" id="RHEA:60444"/>
        <dbReference type="ChEBI" id="CHEBI:15377"/>
        <dbReference type="ChEBI" id="CHEBI:57305"/>
        <dbReference type="ChEBI" id="CHEBI:58717"/>
        <dbReference type="ChEBI" id="CHEBI:143103"/>
        <dbReference type="EC" id="3.4.13.23"/>
    </reaction>
    <physiologicalReaction direction="left-to-right" evidence="6">
        <dbReference type="Rhea" id="RHEA:60445"/>
    </physiologicalReaction>
</comment>
<protein>
    <recommendedName>
        <fullName evidence="2">Cytosol aminopeptidase</fullName>
        <ecNumber evidence="7">3.4.13.23</ecNumber>
    </recommendedName>
    <alternativeName>
        <fullName evidence="10">Cysteinylglycine-S-conjugate dipeptidase</fullName>
    </alternativeName>
    <alternativeName>
        <fullName evidence="11">Leucine aminopeptidase 3</fullName>
    </alternativeName>
    <alternativeName>
        <fullName evidence="9">Proline aminopeptidase</fullName>
    </alternativeName>
    <alternativeName>
        <fullName evidence="8">Prolyl aminopeptidase</fullName>
    </alternativeName>
</protein>
<dbReference type="PANTHER" id="PTHR11963:SF25">
    <property type="entry name" value="CYTOSOL AMINOPEPTIDASE"/>
    <property type="match status" value="1"/>
</dbReference>
<dbReference type="InterPro" id="IPR008283">
    <property type="entry name" value="Peptidase_M17_N"/>
</dbReference>
<evidence type="ECO:0000256" key="4">
    <source>
        <dbReference type="ARBA" id="ARBA00022670"/>
    </source>
</evidence>
<evidence type="ECO:0000259" key="15">
    <source>
        <dbReference type="Pfam" id="PF00883"/>
    </source>
</evidence>
<feature type="domain" description="Cytosol aminopeptidase" evidence="15">
    <location>
        <begin position="214"/>
        <end position="523"/>
    </location>
</feature>
<gene>
    <name evidence="17" type="ORF">JYU34_000103</name>
</gene>
<evidence type="ECO:0000256" key="2">
    <source>
        <dbReference type="ARBA" id="ARBA00014190"/>
    </source>
</evidence>
<evidence type="ECO:0000256" key="6">
    <source>
        <dbReference type="ARBA" id="ARBA00023511"/>
    </source>
</evidence>
<dbReference type="PANTHER" id="PTHR11963">
    <property type="entry name" value="LEUCINE AMINOPEPTIDASE-RELATED"/>
    <property type="match status" value="1"/>
</dbReference>
<dbReference type="Proteomes" id="UP000823941">
    <property type="component" value="Chromosome 1"/>
</dbReference>
<dbReference type="PRINTS" id="PR00481">
    <property type="entry name" value="LAMNOPPTDASE"/>
</dbReference>
<reference evidence="17 18" key="1">
    <citation type="submission" date="2021-06" db="EMBL/GenBank/DDBJ databases">
        <title>A haploid diamondback moth (Plutella xylostella L.) genome assembly resolves 31 chromosomes and identifies a diamide resistance mutation.</title>
        <authorList>
            <person name="Ward C.M."/>
            <person name="Perry K.D."/>
            <person name="Baker G."/>
            <person name="Powis K."/>
            <person name="Heckel D.G."/>
            <person name="Baxter S.W."/>
        </authorList>
    </citation>
    <scope>NUCLEOTIDE SEQUENCE [LARGE SCALE GENOMIC DNA]</scope>
    <source>
        <strain evidence="17 18">LV</strain>
        <tissue evidence="17">Single pupa</tissue>
    </source>
</reference>
<keyword evidence="3" id="KW-0031">Aminopeptidase</keyword>
<evidence type="ECO:0000256" key="9">
    <source>
        <dbReference type="ARBA" id="ARBA00030930"/>
    </source>
</evidence>
<dbReference type="Gene3D" id="3.40.630.10">
    <property type="entry name" value="Zn peptidases"/>
    <property type="match status" value="1"/>
</dbReference>
<dbReference type="InterPro" id="IPR043472">
    <property type="entry name" value="Macro_dom-like"/>
</dbReference>
<dbReference type="InterPro" id="IPR011356">
    <property type="entry name" value="Leucine_aapep/pepB"/>
</dbReference>
<evidence type="ECO:0000256" key="13">
    <source>
        <dbReference type="ARBA" id="ARBA00047881"/>
    </source>
</evidence>
<evidence type="ECO:0000256" key="1">
    <source>
        <dbReference type="ARBA" id="ARBA00009528"/>
    </source>
</evidence>
<evidence type="ECO:0000256" key="10">
    <source>
        <dbReference type="ARBA" id="ARBA00030997"/>
    </source>
</evidence>
<proteinExistence type="inferred from homology"/>
<keyword evidence="4" id="KW-0645">Protease</keyword>
<organism evidence="17 18">
    <name type="scientific">Plutella xylostella</name>
    <name type="common">Diamondback moth</name>
    <name type="synonym">Plutella maculipennis</name>
    <dbReference type="NCBI Taxonomy" id="51655"/>
    <lineage>
        <taxon>Eukaryota</taxon>
        <taxon>Metazoa</taxon>
        <taxon>Ecdysozoa</taxon>
        <taxon>Arthropoda</taxon>
        <taxon>Hexapoda</taxon>
        <taxon>Insecta</taxon>
        <taxon>Pterygota</taxon>
        <taxon>Neoptera</taxon>
        <taxon>Endopterygota</taxon>
        <taxon>Lepidoptera</taxon>
        <taxon>Glossata</taxon>
        <taxon>Ditrysia</taxon>
        <taxon>Yponomeutoidea</taxon>
        <taxon>Plutellidae</taxon>
        <taxon>Plutella</taxon>
    </lineage>
</organism>
<dbReference type="Gene3D" id="3.40.220.10">
    <property type="entry name" value="Leucine Aminopeptidase, subunit E, domain 1"/>
    <property type="match status" value="1"/>
</dbReference>
<evidence type="ECO:0000313" key="17">
    <source>
        <dbReference type="EMBL" id="KAG7313022.1"/>
    </source>
</evidence>
<name>A0ABQ7R6U3_PLUXY</name>
<dbReference type="EMBL" id="JAHIBW010000001">
    <property type="protein sequence ID" value="KAG7313022.1"/>
    <property type="molecule type" value="Genomic_DNA"/>
</dbReference>
<evidence type="ECO:0000256" key="7">
    <source>
        <dbReference type="ARBA" id="ARBA00023625"/>
    </source>
</evidence>